<name>A0ABT1JW15_9ACTN</name>
<dbReference type="Gene3D" id="1.10.287.1060">
    <property type="entry name" value="ESAT-6-like"/>
    <property type="match status" value="1"/>
</dbReference>
<gene>
    <name evidence="1" type="ORF">HD595_002070</name>
</gene>
<evidence type="ECO:0000313" key="2">
    <source>
        <dbReference type="Proteomes" id="UP001320766"/>
    </source>
</evidence>
<reference evidence="1 2" key="1">
    <citation type="submission" date="2022-06" db="EMBL/GenBank/DDBJ databases">
        <title>Sequencing the genomes of 1000 actinobacteria strains.</title>
        <authorList>
            <person name="Klenk H.-P."/>
        </authorList>
    </citation>
    <scope>NUCLEOTIDE SEQUENCE [LARGE SCALE GENOMIC DNA]</scope>
    <source>
        <strain evidence="1 2">DSM 44170</strain>
    </source>
</reference>
<dbReference type="EMBL" id="JAMZEC010000001">
    <property type="protein sequence ID" value="MCP2345948.1"/>
    <property type="molecule type" value="Genomic_DNA"/>
</dbReference>
<comment type="caution">
    <text evidence="1">The sequence shown here is derived from an EMBL/GenBank/DDBJ whole genome shotgun (WGS) entry which is preliminary data.</text>
</comment>
<dbReference type="SUPFAM" id="SSF140453">
    <property type="entry name" value="EsxAB dimer-like"/>
    <property type="match status" value="1"/>
</dbReference>
<dbReference type="InterPro" id="IPR036689">
    <property type="entry name" value="ESAT-6-like_sf"/>
</dbReference>
<proteinExistence type="predicted"/>
<sequence length="108" mass="12809">MANPKNPNDYLDDRVRIHFDNMDLAYEDLKKVITELDKATDDLYKDLHNELNEIWVGGARTWFEEKKREWNEHEVRMGEQLFNAAQVVQIANGNYRAAEKRNIAIWSD</sequence>
<dbReference type="Proteomes" id="UP001320766">
    <property type="component" value="Unassembled WGS sequence"/>
</dbReference>
<protein>
    <submittedName>
        <fullName evidence="1">Uncharacterized protein YukE</fullName>
    </submittedName>
</protein>
<dbReference type="RefSeq" id="WP_253767937.1">
    <property type="nucleotide sequence ID" value="NZ_BAAAVE010000032.1"/>
</dbReference>
<organism evidence="1 2">
    <name type="scientific">Nonomuraea roseoviolacea subsp. carminata</name>
    <dbReference type="NCBI Taxonomy" id="160689"/>
    <lineage>
        <taxon>Bacteria</taxon>
        <taxon>Bacillati</taxon>
        <taxon>Actinomycetota</taxon>
        <taxon>Actinomycetes</taxon>
        <taxon>Streptosporangiales</taxon>
        <taxon>Streptosporangiaceae</taxon>
        <taxon>Nonomuraea</taxon>
    </lineage>
</organism>
<accession>A0ABT1JW15</accession>
<evidence type="ECO:0000313" key="1">
    <source>
        <dbReference type="EMBL" id="MCP2345948.1"/>
    </source>
</evidence>
<keyword evidence="2" id="KW-1185">Reference proteome</keyword>